<evidence type="ECO:0000313" key="3">
    <source>
        <dbReference type="Proteomes" id="UP000481033"/>
    </source>
</evidence>
<organism evidence="2 3">
    <name type="scientific">Adonisia turfae CCMR0081</name>
    <dbReference type="NCBI Taxonomy" id="2292702"/>
    <lineage>
        <taxon>Bacteria</taxon>
        <taxon>Bacillati</taxon>
        <taxon>Cyanobacteriota</taxon>
        <taxon>Adonisia</taxon>
        <taxon>Adonisia turfae</taxon>
    </lineage>
</organism>
<dbReference type="EMBL" id="QXHD01000004">
    <property type="protein sequence ID" value="NEZ56365.1"/>
    <property type="molecule type" value="Genomic_DNA"/>
</dbReference>
<dbReference type="Gene3D" id="3.40.710.10">
    <property type="entry name" value="DD-peptidase/beta-lactamase superfamily"/>
    <property type="match status" value="1"/>
</dbReference>
<dbReference type="PANTHER" id="PTHR43283">
    <property type="entry name" value="BETA-LACTAMASE-RELATED"/>
    <property type="match status" value="1"/>
</dbReference>
<dbReference type="Proteomes" id="UP000481033">
    <property type="component" value="Unassembled WGS sequence"/>
</dbReference>
<gene>
    <name evidence="2" type="ORF">DXZ20_11915</name>
</gene>
<dbReference type="PANTHER" id="PTHR43283:SF7">
    <property type="entry name" value="BETA-LACTAMASE-RELATED DOMAIN-CONTAINING PROTEIN"/>
    <property type="match status" value="1"/>
</dbReference>
<dbReference type="SUPFAM" id="SSF56601">
    <property type="entry name" value="beta-lactamase/transpeptidase-like"/>
    <property type="match status" value="1"/>
</dbReference>
<dbReference type="GO" id="GO:0016787">
    <property type="term" value="F:hydrolase activity"/>
    <property type="evidence" value="ECO:0007669"/>
    <property type="project" value="UniProtKB-KW"/>
</dbReference>
<evidence type="ECO:0000313" key="2">
    <source>
        <dbReference type="EMBL" id="NEZ56365.1"/>
    </source>
</evidence>
<dbReference type="InterPro" id="IPR012338">
    <property type="entry name" value="Beta-lactam/transpept-like"/>
</dbReference>
<reference evidence="2 3" key="1">
    <citation type="journal article" date="2020" name="Microb. Ecol.">
        <title>Ecogenomics of the Marine Benthic Filamentous Cyanobacterium Adonisia.</title>
        <authorList>
            <person name="Walter J.M."/>
            <person name="Coutinho F.H."/>
            <person name="Leomil L."/>
            <person name="Hargreaves P.I."/>
            <person name="Campeao M.E."/>
            <person name="Vieira V.V."/>
            <person name="Silva B.S."/>
            <person name="Fistarol G.O."/>
            <person name="Salomon P.S."/>
            <person name="Sawabe T."/>
            <person name="Mino S."/>
            <person name="Hosokawa M."/>
            <person name="Miyashita H."/>
            <person name="Maruyama F."/>
            <person name="van Verk M.C."/>
            <person name="Dutilh B.E."/>
            <person name="Thompson C.C."/>
            <person name="Thompson F.L."/>
        </authorList>
    </citation>
    <scope>NUCLEOTIDE SEQUENCE [LARGE SCALE GENOMIC DNA]</scope>
    <source>
        <strain evidence="2 3">CCMR0081</strain>
    </source>
</reference>
<proteinExistence type="predicted"/>
<feature type="domain" description="Beta-lactamase-related" evidence="1">
    <location>
        <begin position="122"/>
        <end position="368"/>
    </location>
</feature>
<dbReference type="RefSeq" id="WP_163698358.1">
    <property type="nucleotide sequence ID" value="NZ_QXHD01000004.1"/>
</dbReference>
<dbReference type="AlphaFoldDB" id="A0A6M0RJD7"/>
<dbReference type="Pfam" id="PF00144">
    <property type="entry name" value="Beta-lactamase"/>
    <property type="match status" value="1"/>
</dbReference>
<dbReference type="InterPro" id="IPR001466">
    <property type="entry name" value="Beta-lactam-related"/>
</dbReference>
<protein>
    <submittedName>
        <fullName evidence="2">Class C beta-lactamase-related serine hydrolase</fullName>
    </submittedName>
</protein>
<name>A0A6M0RJD7_9CYAN</name>
<comment type="caution">
    <text evidence="2">The sequence shown here is derived from an EMBL/GenBank/DDBJ whole genome shotgun (WGS) entry which is preliminary data.</text>
</comment>
<sequence length="402" mass="45353">MNTDHRQWINMMQKFLQRVLRKSHHHQNHSFIFTSSALILTTLFGCGPSSKDLAALNYIPLAGDDWEVSSPEAEGLDADTVAELYYDSAKLNSIYSLLIVKNSYLVAEKYFNDGSIYLKSNLQSVGKSFTSALVGIAFEQGCLPSLDQPFLAYFPEYVNLIKDPRKQEITIRHLLQMRSGYPWEESDRDLWEVFVAGDFLGLMVHVPLINDPGTEFHYSNLSSHYLGVIVDRACGTDLRTFAEEQLFTPLGAELGEWYTTASDDRYPMGTGTMHMTARDAAKFGLLYLNDGIFDGKQVISSEWVHDSLQNYTQNPSVGWPKEGRNVNRTGYGYQWWAIQSGEHHYHAALGHGGQVIAVLDKFNMVIVVTGDPFFLEHNAKAWKSEKQLINLVADFIASLPSE</sequence>
<accession>A0A6M0RJD7</accession>
<evidence type="ECO:0000259" key="1">
    <source>
        <dbReference type="Pfam" id="PF00144"/>
    </source>
</evidence>
<dbReference type="InterPro" id="IPR050789">
    <property type="entry name" value="Diverse_Enzym_Activities"/>
</dbReference>
<keyword evidence="3" id="KW-1185">Reference proteome</keyword>
<keyword evidence="2" id="KW-0378">Hydrolase</keyword>